<organism evidence="3 4">
    <name type="scientific">Pyronema omphalodes (strain CBS 100304)</name>
    <name type="common">Pyronema confluens</name>
    <dbReference type="NCBI Taxonomy" id="1076935"/>
    <lineage>
        <taxon>Eukaryota</taxon>
        <taxon>Fungi</taxon>
        <taxon>Dikarya</taxon>
        <taxon>Ascomycota</taxon>
        <taxon>Pezizomycotina</taxon>
        <taxon>Pezizomycetes</taxon>
        <taxon>Pezizales</taxon>
        <taxon>Pyronemataceae</taxon>
        <taxon>Pyronema</taxon>
    </lineage>
</organism>
<feature type="region of interest" description="Disordered" evidence="2">
    <location>
        <begin position="179"/>
        <end position="250"/>
    </location>
</feature>
<keyword evidence="1" id="KW-0175">Coiled coil</keyword>
<sequence length="250" mass="27721">MAWPPSQDPDLADDEIPQEILALTHQLHASTQATRRENTLLKARNQELILQYERLAKEKRLLSEHVTELEQELFEEQETTQDLRREIQKLSLVMDEIGERGTECQQQLRLARGENDKLSAVIDAQLEEIVNLRGENEGKVRIIAGYDKIVKDSLSTSDRAVGRLKDVIEKQLGEIARLKAAQKEAKASKSSTSPRPPPPPPPPPTPPPTSPPPTSSPPTSPPHASPPTHSPPPPHSTPPCPHVEDAEELI</sequence>
<dbReference type="Proteomes" id="UP000018144">
    <property type="component" value="Unassembled WGS sequence"/>
</dbReference>
<evidence type="ECO:0000313" key="4">
    <source>
        <dbReference type="Proteomes" id="UP000018144"/>
    </source>
</evidence>
<protein>
    <submittedName>
        <fullName evidence="3">Uncharacterized protein</fullName>
    </submittedName>
</protein>
<evidence type="ECO:0000256" key="2">
    <source>
        <dbReference type="SAM" id="MobiDB-lite"/>
    </source>
</evidence>
<reference evidence="3 4" key="1">
    <citation type="journal article" date="2013" name="PLoS Genet.">
        <title>The genome and development-dependent transcriptomes of Pyronema confluens: a window into fungal evolution.</title>
        <authorList>
            <person name="Traeger S."/>
            <person name="Altegoer F."/>
            <person name="Freitag M."/>
            <person name="Gabaldon T."/>
            <person name="Kempken F."/>
            <person name="Kumar A."/>
            <person name="Marcet-Houben M."/>
            <person name="Poggeler S."/>
            <person name="Stajich J.E."/>
            <person name="Nowrousian M."/>
        </authorList>
    </citation>
    <scope>NUCLEOTIDE SEQUENCE [LARGE SCALE GENOMIC DNA]</scope>
    <source>
        <strain evidence="4">CBS 100304</strain>
        <tissue evidence="3">Vegetative mycelium</tissue>
    </source>
</reference>
<feature type="coiled-coil region" evidence="1">
    <location>
        <begin position="38"/>
        <end position="86"/>
    </location>
</feature>
<evidence type="ECO:0000256" key="1">
    <source>
        <dbReference type="SAM" id="Coils"/>
    </source>
</evidence>
<dbReference type="AlphaFoldDB" id="U4L026"/>
<accession>U4L026</accession>
<name>U4L026_PYROM</name>
<dbReference type="PANTHER" id="PTHR45691:SF6">
    <property type="entry name" value="PROTEIN DIAPHANOUS"/>
    <property type="match status" value="1"/>
</dbReference>
<dbReference type="OrthoDB" id="10557664at2759"/>
<dbReference type="GO" id="GO:0005884">
    <property type="term" value="C:actin filament"/>
    <property type="evidence" value="ECO:0007669"/>
    <property type="project" value="TreeGrafter"/>
</dbReference>
<evidence type="ECO:0000313" key="3">
    <source>
        <dbReference type="EMBL" id="CCX08304.1"/>
    </source>
</evidence>
<dbReference type="InterPro" id="IPR051412">
    <property type="entry name" value="Formin_Homology_Diaphanous_sf"/>
</dbReference>
<dbReference type="GO" id="GO:0030041">
    <property type="term" value="P:actin filament polymerization"/>
    <property type="evidence" value="ECO:0007669"/>
    <property type="project" value="TreeGrafter"/>
</dbReference>
<dbReference type="EMBL" id="HF935408">
    <property type="protein sequence ID" value="CCX08304.1"/>
    <property type="molecule type" value="Genomic_DNA"/>
</dbReference>
<feature type="compositionally biased region" description="Pro residues" evidence="2">
    <location>
        <begin position="194"/>
        <end position="241"/>
    </location>
</feature>
<gene>
    <name evidence="3" type="ORF">PCON_07897</name>
</gene>
<proteinExistence type="predicted"/>
<dbReference type="STRING" id="1076935.U4L026"/>
<keyword evidence="4" id="KW-1185">Reference proteome</keyword>
<dbReference type="PANTHER" id="PTHR45691">
    <property type="entry name" value="PROTEIN DIAPHANOUS"/>
    <property type="match status" value="1"/>
</dbReference>